<dbReference type="PRINTS" id="PR00722">
    <property type="entry name" value="CHYMOTRYPSIN"/>
</dbReference>
<keyword evidence="2" id="KW-0964">Secreted</keyword>
<dbReference type="AlphaFoldDB" id="A0AAW2HY11"/>
<keyword evidence="8" id="KW-0732">Signal</keyword>
<keyword evidence="3 7" id="KW-0645">Protease</keyword>
<evidence type="ECO:0000256" key="8">
    <source>
        <dbReference type="SAM" id="SignalP"/>
    </source>
</evidence>
<dbReference type="PROSITE" id="PS50240">
    <property type="entry name" value="TRYPSIN_DOM"/>
    <property type="match status" value="1"/>
</dbReference>
<dbReference type="PANTHER" id="PTHR24252">
    <property type="entry name" value="ACROSIN-RELATED"/>
    <property type="match status" value="1"/>
</dbReference>
<evidence type="ECO:0000256" key="4">
    <source>
        <dbReference type="ARBA" id="ARBA00022801"/>
    </source>
</evidence>
<evidence type="ECO:0000313" key="10">
    <source>
        <dbReference type="EMBL" id="KAL0274763.1"/>
    </source>
</evidence>
<dbReference type="Gene3D" id="2.40.10.10">
    <property type="entry name" value="Trypsin-like serine proteases"/>
    <property type="match status" value="1"/>
</dbReference>
<dbReference type="PROSITE" id="PS00135">
    <property type="entry name" value="TRYPSIN_SER"/>
    <property type="match status" value="1"/>
</dbReference>
<dbReference type="PROSITE" id="PS00134">
    <property type="entry name" value="TRYPSIN_HIS"/>
    <property type="match status" value="1"/>
</dbReference>
<evidence type="ECO:0000256" key="1">
    <source>
        <dbReference type="ARBA" id="ARBA00004613"/>
    </source>
</evidence>
<keyword evidence="6" id="KW-1015">Disulfide bond</keyword>
<evidence type="ECO:0000256" key="7">
    <source>
        <dbReference type="RuleBase" id="RU363034"/>
    </source>
</evidence>
<protein>
    <recommendedName>
        <fullName evidence="9">Peptidase S1 domain-containing protein</fullName>
    </recommendedName>
</protein>
<evidence type="ECO:0000259" key="9">
    <source>
        <dbReference type="PROSITE" id="PS50240"/>
    </source>
</evidence>
<dbReference type="EMBL" id="JARGDH010000002">
    <property type="protein sequence ID" value="KAL0274763.1"/>
    <property type="molecule type" value="Genomic_DNA"/>
</dbReference>
<dbReference type="FunFam" id="2.40.10.10:FF:000047">
    <property type="entry name" value="Trypsin eta"/>
    <property type="match status" value="1"/>
</dbReference>
<organism evidence="10">
    <name type="scientific">Menopon gallinae</name>
    <name type="common">poultry shaft louse</name>
    <dbReference type="NCBI Taxonomy" id="328185"/>
    <lineage>
        <taxon>Eukaryota</taxon>
        <taxon>Metazoa</taxon>
        <taxon>Ecdysozoa</taxon>
        <taxon>Arthropoda</taxon>
        <taxon>Hexapoda</taxon>
        <taxon>Insecta</taxon>
        <taxon>Pterygota</taxon>
        <taxon>Neoptera</taxon>
        <taxon>Paraneoptera</taxon>
        <taxon>Psocodea</taxon>
        <taxon>Troctomorpha</taxon>
        <taxon>Phthiraptera</taxon>
        <taxon>Amblycera</taxon>
        <taxon>Menoponidae</taxon>
        <taxon>Menopon</taxon>
    </lineage>
</organism>
<dbReference type="GO" id="GO:0005576">
    <property type="term" value="C:extracellular region"/>
    <property type="evidence" value="ECO:0007669"/>
    <property type="project" value="UniProtKB-SubCell"/>
</dbReference>
<evidence type="ECO:0000256" key="2">
    <source>
        <dbReference type="ARBA" id="ARBA00022525"/>
    </source>
</evidence>
<feature type="signal peptide" evidence="8">
    <location>
        <begin position="1"/>
        <end position="17"/>
    </location>
</feature>
<comment type="subcellular location">
    <subcellularLocation>
        <location evidence="1">Secreted</location>
    </subcellularLocation>
</comment>
<dbReference type="InterPro" id="IPR001314">
    <property type="entry name" value="Peptidase_S1A"/>
</dbReference>
<dbReference type="PANTHER" id="PTHR24252:SF7">
    <property type="entry name" value="HYALIN"/>
    <property type="match status" value="1"/>
</dbReference>
<gene>
    <name evidence="10" type="ORF">PYX00_002812</name>
</gene>
<dbReference type="InterPro" id="IPR001254">
    <property type="entry name" value="Trypsin_dom"/>
</dbReference>
<dbReference type="InterPro" id="IPR018114">
    <property type="entry name" value="TRYPSIN_HIS"/>
</dbReference>
<accession>A0AAW2HY11</accession>
<dbReference type="GO" id="GO:0004252">
    <property type="term" value="F:serine-type endopeptidase activity"/>
    <property type="evidence" value="ECO:0007669"/>
    <property type="project" value="InterPro"/>
</dbReference>
<sequence length="282" mass="30908">MLKFAVVLLLSVALGLCDDHDFEYRPSEWLKEQFPDGRIVLGENANEGEFPYQVSLRIRGIFGTVKHYCGGSIIKENVVLTAAHCILNRLPPFATIEVAAGKHHTNWDERHVQVSKVLKTITHPKYNGGIAPYDIALIILATPYKYSEYVQPVALPKKGYNELGNATVTGWGSTSNTTYARSPDVLQKVTLQLVDPKVCRMIYGKRFDTELNICGGSLGSKKTACSGDSGGPLIQDINDIRTIVGIVSWGRVPCGGGFPSVYTRVSSLIDFIEKNSVTNSTT</sequence>
<name>A0AAW2HY11_9NEOP</name>
<dbReference type="InterPro" id="IPR009003">
    <property type="entry name" value="Peptidase_S1_PA"/>
</dbReference>
<evidence type="ECO:0000256" key="6">
    <source>
        <dbReference type="ARBA" id="ARBA00023157"/>
    </source>
</evidence>
<feature type="chain" id="PRO_5043979975" description="Peptidase S1 domain-containing protein" evidence="8">
    <location>
        <begin position="18"/>
        <end position="282"/>
    </location>
</feature>
<dbReference type="GO" id="GO:0016485">
    <property type="term" value="P:protein processing"/>
    <property type="evidence" value="ECO:0007669"/>
    <property type="project" value="UniProtKB-ARBA"/>
</dbReference>
<evidence type="ECO:0000256" key="3">
    <source>
        <dbReference type="ARBA" id="ARBA00022670"/>
    </source>
</evidence>
<keyword evidence="4 7" id="KW-0378">Hydrolase</keyword>
<dbReference type="Pfam" id="PF00089">
    <property type="entry name" value="Trypsin"/>
    <property type="match status" value="1"/>
</dbReference>
<dbReference type="InterPro" id="IPR033116">
    <property type="entry name" value="TRYPSIN_SER"/>
</dbReference>
<dbReference type="SMART" id="SM00020">
    <property type="entry name" value="Tryp_SPc"/>
    <property type="match status" value="1"/>
</dbReference>
<feature type="domain" description="Peptidase S1" evidence="9">
    <location>
        <begin position="39"/>
        <end position="277"/>
    </location>
</feature>
<evidence type="ECO:0000256" key="5">
    <source>
        <dbReference type="ARBA" id="ARBA00022825"/>
    </source>
</evidence>
<comment type="caution">
    <text evidence="10">The sequence shown here is derived from an EMBL/GenBank/DDBJ whole genome shotgun (WGS) entry which is preliminary data.</text>
</comment>
<reference evidence="10" key="1">
    <citation type="journal article" date="2024" name="Gigascience">
        <title>Chromosome-level genome of the poultry shaft louse Menopon gallinae provides insight into the host-switching and adaptive evolution of parasitic lice.</title>
        <authorList>
            <person name="Xu Y."/>
            <person name="Ma L."/>
            <person name="Liu S."/>
            <person name="Liang Y."/>
            <person name="Liu Q."/>
            <person name="He Z."/>
            <person name="Tian L."/>
            <person name="Duan Y."/>
            <person name="Cai W."/>
            <person name="Li H."/>
            <person name="Song F."/>
        </authorList>
    </citation>
    <scope>NUCLEOTIDE SEQUENCE</scope>
    <source>
        <strain evidence="10">Cailab_2023a</strain>
    </source>
</reference>
<dbReference type="InterPro" id="IPR043504">
    <property type="entry name" value="Peptidase_S1_PA_chymotrypsin"/>
</dbReference>
<proteinExistence type="predicted"/>
<dbReference type="CDD" id="cd00190">
    <property type="entry name" value="Tryp_SPc"/>
    <property type="match status" value="1"/>
</dbReference>
<dbReference type="SUPFAM" id="SSF50494">
    <property type="entry name" value="Trypsin-like serine proteases"/>
    <property type="match status" value="1"/>
</dbReference>
<keyword evidence="5 7" id="KW-0720">Serine protease</keyword>